<protein>
    <submittedName>
        <fullName evidence="1">Uncharacterized protein</fullName>
    </submittedName>
</protein>
<evidence type="ECO:0000313" key="1">
    <source>
        <dbReference type="EMBL" id="BAJ76189.1"/>
    </source>
</evidence>
<name>E8NCV9_MICTS</name>
<reference key="2">
    <citation type="submission" date="2011-02" db="EMBL/GenBank/DDBJ databases">
        <title>Genome sequence of Microbacterium testaceum StLB037.</title>
        <authorList>
            <person name="Morohoshi T."/>
            <person name="Wang W.Z."/>
            <person name="Someya N."/>
            <person name="Ikeda T."/>
        </authorList>
    </citation>
    <scope>NUCLEOTIDE SEQUENCE</scope>
    <source>
        <strain>StLB037</strain>
    </source>
</reference>
<gene>
    <name evidence="1" type="ordered locus">MTES_3225</name>
</gene>
<sequence length="80" mass="8501">MSSGGTGNSPSDTVVTEGGTYTFACEDDDCAEAAIMKQFFRVKTVRRWGVPTAGGGSMHTETKVSGWLVAYKPNGRFSCV</sequence>
<dbReference type="Proteomes" id="UP000008975">
    <property type="component" value="Chromosome"/>
</dbReference>
<evidence type="ECO:0000313" key="2">
    <source>
        <dbReference type="Proteomes" id="UP000008975"/>
    </source>
</evidence>
<reference evidence="1 2" key="1">
    <citation type="journal article" date="2011" name="J. Bacteriol.">
        <title>Genome sequence of Microbacterium testaceum StLB037, an N-acylhomoserine lactone-degrading bacterium isolated from potato leaves.</title>
        <authorList>
            <person name="Morohoshi T."/>
            <person name="Wang W.-Z."/>
            <person name="Someya N."/>
            <person name="Ikeda T."/>
        </authorList>
    </citation>
    <scope>NUCLEOTIDE SEQUENCE [LARGE SCALE GENOMIC DNA]</scope>
    <source>
        <strain evidence="1 2">StLB037</strain>
    </source>
</reference>
<dbReference type="HOGENOM" id="CLU_2585788_0_0_11"/>
<dbReference type="EMBL" id="AP012052">
    <property type="protein sequence ID" value="BAJ76189.1"/>
    <property type="molecule type" value="Genomic_DNA"/>
</dbReference>
<organism evidence="1 2">
    <name type="scientific">Microbacterium testaceum (strain StLB037)</name>
    <dbReference type="NCBI Taxonomy" id="979556"/>
    <lineage>
        <taxon>Bacteria</taxon>
        <taxon>Bacillati</taxon>
        <taxon>Actinomycetota</taxon>
        <taxon>Actinomycetes</taxon>
        <taxon>Micrococcales</taxon>
        <taxon>Microbacteriaceae</taxon>
        <taxon>Microbacterium</taxon>
    </lineage>
</organism>
<dbReference type="KEGG" id="mts:MTES_3225"/>
<dbReference type="STRING" id="979556.MTES_3225"/>
<dbReference type="AlphaFoldDB" id="E8NCV9"/>
<proteinExistence type="predicted"/>
<accession>E8NCV9</accession>